<dbReference type="InterPro" id="IPR035959">
    <property type="entry name" value="RutC-like_sf"/>
</dbReference>
<dbReference type="GO" id="GO:0005829">
    <property type="term" value="C:cytosol"/>
    <property type="evidence" value="ECO:0007669"/>
    <property type="project" value="TreeGrafter"/>
</dbReference>
<gene>
    <name evidence="3" type="ORF">EDD77_102147</name>
    <name evidence="2" type="ORF">QUW08_14180</name>
</gene>
<evidence type="ECO:0000313" key="4">
    <source>
        <dbReference type="Proteomes" id="UP000295184"/>
    </source>
</evidence>
<dbReference type="FunFam" id="3.30.1330.40:FF:000001">
    <property type="entry name" value="L-PSP family endoribonuclease"/>
    <property type="match status" value="1"/>
</dbReference>
<dbReference type="GeneID" id="97382499"/>
<keyword evidence="5" id="KW-1185">Reference proteome</keyword>
<dbReference type="PANTHER" id="PTHR11803:SF39">
    <property type="entry name" value="2-IMINOBUTANOATE_2-IMINOPROPANOATE DEAMINASE"/>
    <property type="match status" value="1"/>
</dbReference>
<dbReference type="InterPro" id="IPR006175">
    <property type="entry name" value="YjgF/YER057c/UK114"/>
</dbReference>
<dbReference type="SUPFAM" id="SSF55298">
    <property type="entry name" value="YjgF-like"/>
    <property type="match status" value="1"/>
</dbReference>
<dbReference type="CDD" id="cd00448">
    <property type="entry name" value="YjgF_YER057c_UK114_family"/>
    <property type="match status" value="1"/>
</dbReference>
<reference evidence="2 5" key="4">
    <citation type="submission" date="2023-06" db="EMBL/GenBank/DDBJ databases">
        <authorList>
            <person name="Zeman M."/>
            <person name="Kubasova T."/>
            <person name="Jahodarova E."/>
            <person name="Nykrynova M."/>
            <person name="Rychlik I."/>
        </authorList>
    </citation>
    <scope>NUCLEOTIDE SEQUENCE [LARGE SCALE GENOMIC DNA]</scope>
    <source>
        <strain evidence="2 5">ET340</strain>
    </source>
</reference>
<dbReference type="Proteomes" id="UP000295184">
    <property type="component" value="Unassembled WGS sequence"/>
</dbReference>
<accession>A0A4R1R776</accession>
<sequence length="126" mass="13249">MNTAISTEKAPAAIGPYSQAIQAEGKTIYVSGQLPVDPATGAFAGEDIQSQTRQSLENIKAILATAGADMSSVVKTTVLLKNIADFGAMNEIYAQYFQQPFPARAAFQVGALPKDALVEIECVAVI</sequence>
<dbReference type="Proteomes" id="UP001529380">
    <property type="component" value="Unassembled WGS sequence"/>
</dbReference>
<dbReference type="InterPro" id="IPR019897">
    <property type="entry name" value="RidA_CS"/>
</dbReference>
<dbReference type="Pfam" id="PF01042">
    <property type="entry name" value="Ribonuc_L-PSP"/>
    <property type="match status" value="1"/>
</dbReference>
<reference evidence="3 4" key="1">
    <citation type="submission" date="2019-03" db="EMBL/GenBank/DDBJ databases">
        <title>Genomic Encyclopedia of Type Strains, Phase IV (KMG-IV): sequencing the most valuable type-strain genomes for metagenomic binning, comparative biology and taxonomic classification.</title>
        <authorList>
            <person name="Goeker M."/>
        </authorList>
    </citation>
    <scope>NUCLEOTIDE SEQUENCE [LARGE SCALE GENOMIC DNA]</scope>
    <source>
        <strain evidence="3 4">DSM 100451</strain>
    </source>
</reference>
<dbReference type="STRING" id="1650663.GCA_001486665_02982"/>
<dbReference type="EMBL" id="JAUDCL010000039">
    <property type="protein sequence ID" value="MDM8202428.1"/>
    <property type="molecule type" value="Genomic_DNA"/>
</dbReference>
<dbReference type="OrthoDB" id="9803101at2"/>
<dbReference type="AlphaFoldDB" id="A0A4R1R776"/>
<proteinExistence type="inferred from homology"/>
<reference evidence="2 5" key="2">
    <citation type="submission" date="2023-06" db="EMBL/GenBank/DDBJ databases">
        <title>Identification and characterization of horizontal gene transfer across gut microbiota members of farm animals based on homology search.</title>
        <authorList>
            <person name="Schwarzerova J."/>
            <person name="Nykrynova M."/>
            <person name="Jureckova K."/>
            <person name="Cejkova D."/>
            <person name="Rychlik I."/>
        </authorList>
    </citation>
    <scope>NUCLEOTIDE SEQUENCE [LARGE SCALE GENOMIC DNA]</scope>
    <source>
        <strain evidence="2 5">ET340</strain>
    </source>
</reference>
<dbReference type="RefSeq" id="WP_058966309.1">
    <property type="nucleotide sequence ID" value="NZ_CABKVM010000019.1"/>
</dbReference>
<evidence type="ECO:0000313" key="2">
    <source>
        <dbReference type="EMBL" id="MDM8202428.1"/>
    </source>
</evidence>
<comment type="similarity">
    <text evidence="1">Belongs to the RutC family.</text>
</comment>
<dbReference type="PROSITE" id="PS01094">
    <property type="entry name" value="UPF0076"/>
    <property type="match status" value="1"/>
</dbReference>
<reference evidence="5" key="3">
    <citation type="submission" date="2023-06" db="EMBL/GenBank/DDBJ databases">
        <title>Identification and characterization of horizontal gene transfer across gut microbiota members of farm animals based on homology search.</title>
        <authorList>
            <person name="Zeman M."/>
            <person name="Kubasova T."/>
            <person name="Jahodarova E."/>
            <person name="Nykrynova M."/>
            <person name="Rychlik I."/>
        </authorList>
    </citation>
    <scope>NUCLEOTIDE SEQUENCE [LARGE SCALE GENOMIC DNA]</scope>
    <source>
        <strain evidence="5">ET340</strain>
    </source>
</reference>
<comment type="caution">
    <text evidence="3">The sequence shown here is derived from an EMBL/GenBank/DDBJ whole genome shotgun (WGS) entry which is preliminary data.</text>
</comment>
<name>A0A4R1R776_9FIRM</name>
<dbReference type="Gene3D" id="3.30.1330.40">
    <property type="entry name" value="RutC-like"/>
    <property type="match status" value="1"/>
</dbReference>
<protein>
    <submittedName>
        <fullName evidence="3">2-iminobutanoate/2-iminopropanoate deaminase</fullName>
    </submittedName>
    <submittedName>
        <fullName evidence="2">RidA family protein</fullName>
    </submittedName>
</protein>
<dbReference type="InterPro" id="IPR006056">
    <property type="entry name" value="RidA"/>
</dbReference>
<organism evidence="3 4">
    <name type="scientific">Allofournierella massiliensis</name>
    <dbReference type="NCBI Taxonomy" id="1650663"/>
    <lineage>
        <taxon>Bacteria</taxon>
        <taxon>Bacillati</taxon>
        <taxon>Bacillota</taxon>
        <taxon>Clostridia</taxon>
        <taxon>Eubacteriales</taxon>
        <taxon>Oscillospiraceae</taxon>
        <taxon>Allofournierella</taxon>
    </lineage>
</organism>
<evidence type="ECO:0000313" key="5">
    <source>
        <dbReference type="Proteomes" id="UP001529380"/>
    </source>
</evidence>
<dbReference type="NCBIfam" id="TIGR00004">
    <property type="entry name" value="Rid family detoxifying hydrolase"/>
    <property type="match status" value="1"/>
</dbReference>
<dbReference type="GO" id="GO:0019239">
    <property type="term" value="F:deaminase activity"/>
    <property type="evidence" value="ECO:0007669"/>
    <property type="project" value="TreeGrafter"/>
</dbReference>
<dbReference type="EMBL" id="SLUM01000002">
    <property type="protein sequence ID" value="TCL61408.1"/>
    <property type="molecule type" value="Genomic_DNA"/>
</dbReference>
<evidence type="ECO:0000256" key="1">
    <source>
        <dbReference type="ARBA" id="ARBA00010552"/>
    </source>
</evidence>
<dbReference type="PANTHER" id="PTHR11803">
    <property type="entry name" value="2-IMINOBUTANOATE/2-IMINOPROPANOATE DEAMINASE RIDA"/>
    <property type="match status" value="1"/>
</dbReference>
<evidence type="ECO:0000313" key="3">
    <source>
        <dbReference type="EMBL" id="TCL61408.1"/>
    </source>
</evidence>